<dbReference type="Proteomes" id="UP001595921">
    <property type="component" value="Unassembled WGS sequence"/>
</dbReference>
<evidence type="ECO:0000313" key="2">
    <source>
        <dbReference type="EMBL" id="MFC4358043.1"/>
    </source>
</evidence>
<proteinExistence type="predicted"/>
<feature type="compositionally biased region" description="Basic and acidic residues" evidence="1">
    <location>
        <begin position="18"/>
        <end position="27"/>
    </location>
</feature>
<gene>
    <name evidence="2" type="ORF">ACFO0N_08800</name>
</gene>
<feature type="region of interest" description="Disordered" evidence="1">
    <location>
        <begin position="1"/>
        <end position="44"/>
    </location>
</feature>
<dbReference type="RefSeq" id="WP_267624377.1">
    <property type="nucleotide sequence ID" value="NZ_JAODIW010000008.1"/>
</dbReference>
<dbReference type="EMBL" id="JBHSDS010000006">
    <property type="protein sequence ID" value="MFC4358043.1"/>
    <property type="molecule type" value="Genomic_DNA"/>
</dbReference>
<comment type="caution">
    <text evidence="2">The sequence shown here is derived from an EMBL/GenBank/DDBJ whole genome shotgun (WGS) entry which is preliminary data.</text>
</comment>
<evidence type="ECO:0000313" key="3">
    <source>
        <dbReference type="Proteomes" id="UP001595921"/>
    </source>
</evidence>
<feature type="compositionally biased region" description="Basic and acidic residues" evidence="1">
    <location>
        <begin position="35"/>
        <end position="44"/>
    </location>
</feature>
<accession>A0ABD5PBE9</accession>
<organism evidence="2 3">
    <name type="scientific">Halobium salinum</name>
    <dbReference type="NCBI Taxonomy" id="1364940"/>
    <lineage>
        <taxon>Archaea</taxon>
        <taxon>Methanobacteriati</taxon>
        <taxon>Methanobacteriota</taxon>
        <taxon>Stenosarchaea group</taxon>
        <taxon>Halobacteria</taxon>
        <taxon>Halobacteriales</taxon>
        <taxon>Haloferacaceae</taxon>
        <taxon>Halobium</taxon>
    </lineage>
</organism>
<name>A0ABD5PBE9_9EURY</name>
<evidence type="ECO:0000256" key="1">
    <source>
        <dbReference type="SAM" id="MobiDB-lite"/>
    </source>
</evidence>
<reference evidence="2 3" key="1">
    <citation type="journal article" date="2019" name="Int. J. Syst. Evol. Microbiol.">
        <title>The Global Catalogue of Microorganisms (GCM) 10K type strain sequencing project: providing services to taxonomists for standard genome sequencing and annotation.</title>
        <authorList>
            <consortium name="The Broad Institute Genomics Platform"/>
            <consortium name="The Broad Institute Genome Sequencing Center for Infectious Disease"/>
            <person name="Wu L."/>
            <person name="Ma J."/>
        </authorList>
    </citation>
    <scope>NUCLEOTIDE SEQUENCE [LARGE SCALE GENOMIC DNA]</scope>
    <source>
        <strain evidence="2 3">CGMCC 1.12553</strain>
    </source>
</reference>
<protein>
    <submittedName>
        <fullName evidence="2">Uncharacterized protein</fullName>
    </submittedName>
</protein>
<sequence length="44" mass="4714">MTEGSEVGAEARGPSARHGVDDREHVSADVAPELFEPRPGRDPE</sequence>
<keyword evidence="3" id="KW-1185">Reference proteome</keyword>
<dbReference type="AlphaFoldDB" id="A0ABD5PBE9"/>